<feature type="compositionally biased region" description="Low complexity" evidence="1">
    <location>
        <begin position="19"/>
        <end position="34"/>
    </location>
</feature>
<dbReference type="InterPro" id="IPR013922">
    <property type="entry name" value="Cyclin_PHO80-like"/>
</dbReference>
<dbReference type="EMBL" id="JARBJD010000016">
    <property type="protein sequence ID" value="KAK2961507.1"/>
    <property type="molecule type" value="Genomic_DNA"/>
</dbReference>
<feature type="region of interest" description="Disordered" evidence="1">
    <location>
        <begin position="305"/>
        <end position="341"/>
    </location>
</feature>
<dbReference type="Proteomes" id="UP001281761">
    <property type="component" value="Unassembled WGS sequence"/>
</dbReference>
<dbReference type="InterPro" id="IPR009057">
    <property type="entry name" value="Homeodomain-like_sf"/>
</dbReference>
<evidence type="ECO:0000259" key="3">
    <source>
        <dbReference type="PROSITE" id="PS51294"/>
    </source>
</evidence>
<gene>
    <name evidence="4" type="ORF">BLNAU_3629</name>
</gene>
<evidence type="ECO:0000313" key="5">
    <source>
        <dbReference type="Proteomes" id="UP001281761"/>
    </source>
</evidence>
<evidence type="ECO:0000259" key="2">
    <source>
        <dbReference type="PROSITE" id="PS50090"/>
    </source>
</evidence>
<dbReference type="SUPFAM" id="SSF46689">
    <property type="entry name" value="Homeodomain-like"/>
    <property type="match status" value="1"/>
</dbReference>
<feature type="domain" description="Myb-like" evidence="2">
    <location>
        <begin position="328"/>
        <end position="381"/>
    </location>
</feature>
<accession>A0ABQ9YCP2</accession>
<dbReference type="Gene3D" id="1.10.10.60">
    <property type="entry name" value="Homeodomain-like"/>
    <property type="match status" value="1"/>
</dbReference>
<evidence type="ECO:0008006" key="6">
    <source>
        <dbReference type="Google" id="ProtNLM"/>
    </source>
</evidence>
<dbReference type="InterPro" id="IPR001005">
    <property type="entry name" value="SANT/Myb"/>
</dbReference>
<comment type="caution">
    <text evidence="4">The sequence shown here is derived from an EMBL/GenBank/DDBJ whole genome shotgun (WGS) entry which is preliminary data.</text>
</comment>
<proteinExistence type="predicted"/>
<dbReference type="PROSITE" id="PS51294">
    <property type="entry name" value="HTH_MYB"/>
    <property type="match status" value="1"/>
</dbReference>
<organism evidence="4 5">
    <name type="scientific">Blattamonas nauphoetae</name>
    <dbReference type="NCBI Taxonomy" id="2049346"/>
    <lineage>
        <taxon>Eukaryota</taxon>
        <taxon>Metamonada</taxon>
        <taxon>Preaxostyla</taxon>
        <taxon>Oxymonadida</taxon>
        <taxon>Blattamonas</taxon>
    </lineage>
</organism>
<evidence type="ECO:0000313" key="4">
    <source>
        <dbReference type="EMBL" id="KAK2961507.1"/>
    </source>
</evidence>
<dbReference type="Gene3D" id="1.10.472.10">
    <property type="entry name" value="Cyclin-like"/>
    <property type="match status" value="1"/>
</dbReference>
<name>A0ABQ9YCP2_9EUKA</name>
<evidence type="ECO:0000256" key="1">
    <source>
        <dbReference type="SAM" id="MobiDB-lite"/>
    </source>
</evidence>
<sequence>MQPSHPLPHVPPQGQSTTLSQRSPESSPLSSRPQRTPPSFPINSLSPSDFTDEQLMGTPESRYSEVPYWYQMTAVIDEPIIQTISLHLFDTFITCLGEAARAPDINLLTKIENFFRYIVQHTRIEIGETIHAIILIDKVLLSEHASDRSPDINIVSVANVGTLLLCGVALAFKMDRDVPYKNGFWSKVFRIPVPVMNQSEIVCLSRLKYQVFVPAEDFGEYQAMIMGGSSDLHLASHSKPENESCFIGTITSSRTIVSPREQDTPSKQQNHAHPTLDSAADAHRPIALKPNSKSGRSINSHQANHLFELSQKDKEKQRVTRSVPRHQSQGQKRTPWTQQEDDQLLRGLKKHGKAWIDIINDREFIWHRTNVQLKDRFRILSKDIRWRELLDK</sequence>
<feature type="region of interest" description="Disordered" evidence="1">
    <location>
        <begin position="1"/>
        <end position="55"/>
    </location>
</feature>
<dbReference type="PROSITE" id="PS50090">
    <property type="entry name" value="MYB_LIKE"/>
    <property type="match status" value="1"/>
</dbReference>
<dbReference type="PANTHER" id="PTHR15615:SF108">
    <property type="entry name" value="PROTEIN CNPPD1"/>
    <property type="match status" value="1"/>
</dbReference>
<dbReference type="CDD" id="cd11660">
    <property type="entry name" value="SANT_TRF"/>
    <property type="match status" value="1"/>
</dbReference>
<keyword evidence="5" id="KW-1185">Reference proteome</keyword>
<reference evidence="4 5" key="1">
    <citation type="journal article" date="2022" name="bioRxiv">
        <title>Genomics of Preaxostyla Flagellates Illuminates Evolutionary Transitions and the Path Towards Mitochondrial Loss.</title>
        <authorList>
            <person name="Novak L.V.F."/>
            <person name="Treitli S.C."/>
            <person name="Pyrih J."/>
            <person name="Halakuc P."/>
            <person name="Pipaliya S.V."/>
            <person name="Vacek V."/>
            <person name="Brzon O."/>
            <person name="Soukal P."/>
            <person name="Eme L."/>
            <person name="Dacks J.B."/>
            <person name="Karnkowska A."/>
            <person name="Elias M."/>
            <person name="Hampl V."/>
        </authorList>
    </citation>
    <scope>NUCLEOTIDE SEQUENCE [LARGE SCALE GENOMIC DNA]</scope>
    <source>
        <strain evidence="4">NAU3</strain>
        <tissue evidence="4">Gut</tissue>
    </source>
</reference>
<dbReference type="SMART" id="SM00717">
    <property type="entry name" value="SANT"/>
    <property type="match status" value="1"/>
</dbReference>
<protein>
    <recommendedName>
        <fullName evidence="6">Myb-like domain-containing protein</fullName>
    </recommendedName>
</protein>
<feature type="compositionally biased region" description="Pro residues" evidence="1">
    <location>
        <begin position="1"/>
        <end position="11"/>
    </location>
</feature>
<feature type="domain" description="HTH myb-type" evidence="3">
    <location>
        <begin position="328"/>
        <end position="385"/>
    </location>
</feature>
<feature type="region of interest" description="Disordered" evidence="1">
    <location>
        <begin position="256"/>
        <end position="282"/>
    </location>
</feature>
<feature type="compositionally biased region" description="Polar residues" evidence="1">
    <location>
        <begin position="325"/>
        <end position="338"/>
    </location>
</feature>
<dbReference type="Pfam" id="PF00249">
    <property type="entry name" value="Myb_DNA-binding"/>
    <property type="match status" value="1"/>
</dbReference>
<dbReference type="CDD" id="cd20557">
    <property type="entry name" value="CYCLIN_ScPCL1-like"/>
    <property type="match status" value="1"/>
</dbReference>
<dbReference type="InterPro" id="IPR017930">
    <property type="entry name" value="Myb_dom"/>
</dbReference>
<dbReference type="PANTHER" id="PTHR15615">
    <property type="match status" value="1"/>
</dbReference>